<dbReference type="InterPro" id="IPR045304">
    <property type="entry name" value="LbH_SAT"/>
</dbReference>
<dbReference type="SUPFAM" id="SSF51161">
    <property type="entry name" value="Trimeric LpxA-like enzymes"/>
    <property type="match status" value="1"/>
</dbReference>
<gene>
    <name evidence="4" type="ORF">D2T33_09875</name>
</gene>
<dbReference type="EMBL" id="SAUW01000009">
    <property type="protein sequence ID" value="RWR11991.1"/>
    <property type="molecule type" value="Genomic_DNA"/>
</dbReference>
<evidence type="ECO:0000256" key="2">
    <source>
        <dbReference type="ARBA" id="ARBA00022679"/>
    </source>
</evidence>
<dbReference type="PANTHER" id="PTHR42811">
    <property type="entry name" value="SERINE ACETYLTRANSFERASE"/>
    <property type="match status" value="1"/>
</dbReference>
<evidence type="ECO:0000313" key="4">
    <source>
        <dbReference type="EMBL" id="RWR11991.1"/>
    </source>
</evidence>
<keyword evidence="2 4" id="KW-0808">Transferase</keyword>
<evidence type="ECO:0000256" key="1">
    <source>
        <dbReference type="ARBA" id="ARBA00022605"/>
    </source>
</evidence>
<dbReference type="Gene3D" id="1.10.3130.10">
    <property type="entry name" value="serine acetyltransferase, domain 1"/>
    <property type="match status" value="1"/>
</dbReference>
<sequence length="317" mass="34351">MTADLSPPRDDFPDIDAVVRELAAARHDWRSAHHRLNEPGPRELPSRERVAEIVEALRGVLYPMRLGPADLRQEHENRYVALTLDTALGVLLEQVRLELAWEARHIAAEGAEPLPRGAEAIVTDFANGLSDIRRLLDTDVLAAFNADPAARSVDEVLLCYPGIQALIHYRIAHRLHLLGVPLIARMVSELAHGATGIDIHPGATIGERFFIDHGTGIVIGATAIIGDRVQIYQAVTLGAKSFPTDAEGRAIKGAPRHPIVEDDVVIYSGATVLGRVTIGQGAILGGSVWVTEDVAPHTIVSQARMRSVGQAEERRTA</sequence>
<dbReference type="InterPro" id="IPR042122">
    <property type="entry name" value="Ser_AcTrfase_N_sf"/>
</dbReference>
<dbReference type="Gene3D" id="2.160.10.10">
    <property type="entry name" value="Hexapeptide repeat proteins"/>
    <property type="match status" value="1"/>
</dbReference>
<dbReference type="Proteomes" id="UP000285710">
    <property type="component" value="Unassembled WGS sequence"/>
</dbReference>
<accession>A0A443IV86</accession>
<dbReference type="GO" id="GO:0008652">
    <property type="term" value="P:amino acid biosynthetic process"/>
    <property type="evidence" value="ECO:0007669"/>
    <property type="project" value="UniProtKB-KW"/>
</dbReference>
<dbReference type="NCBIfam" id="NF041874">
    <property type="entry name" value="EPS_EpsC"/>
    <property type="match status" value="1"/>
</dbReference>
<keyword evidence="3" id="KW-0012">Acyltransferase</keyword>
<proteinExistence type="predicted"/>
<dbReference type="InterPro" id="IPR053376">
    <property type="entry name" value="Serine_acetyltransferase"/>
</dbReference>
<reference evidence="4 5" key="1">
    <citation type="submission" date="2019-01" db="EMBL/GenBank/DDBJ databases">
        <title>Sinorhodobacter populi sp. nov. isolated from the symptomatic bark tissue of Populus euramericana canker.</title>
        <authorList>
            <person name="Xu G."/>
        </authorList>
    </citation>
    <scope>NUCLEOTIDE SEQUENCE [LARGE SCALE GENOMIC DNA]</scope>
    <source>
        <strain evidence="4 5">2D-5</strain>
    </source>
</reference>
<dbReference type="RefSeq" id="WP_128269671.1">
    <property type="nucleotide sequence ID" value="NZ_SAUW01000009.1"/>
</dbReference>
<dbReference type="CDD" id="cd03354">
    <property type="entry name" value="LbH_SAT"/>
    <property type="match status" value="1"/>
</dbReference>
<dbReference type="AlphaFoldDB" id="A0A443IV86"/>
<name>A0A443IV86_9RHOB</name>
<dbReference type="FunFam" id="2.160.10.10:FF:000015">
    <property type="entry name" value="Serine acetyltransferase, plasmid"/>
    <property type="match status" value="1"/>
</dbReference>
<protein>
    <submittedName>
        <fullName evidence="4">Serine acetyltransferase</fullName>
    </submittedName>
</protein>
<reference evidence="4 5" key="2">
    <citation type="submission" date="2019-01" db="EMBL/GenBank/DDBJ databases">
        <authorList>
            <person name="Li Y."/>
        </authorList>
    </citation>
    <scope>NUCLEOTIDE SEQUENCE [LARGE SCALE GENOMIC DNA]</scope>
    <source>
        <strain evidence="4 5">2D-5</strain>
    </source>
</reference>
<evidence type="ECO:0000313" key="5">
    <source>
        <dbReference type="Proteomes" id="UP000285710"/>
    </source>
</evidence>
<dbReference type="InterPro" id="IPR011004">
    <property type="entry name" value="Trimer_LpxA-like_sf"/>
</dbReference>
<comment type="caution">
    <text evidence="4">The sequence shown here is derived from an EMBL/GenBank/DDBJ whole genome shotgun (WGS) entry which is preliminary data.</text>
</comment>
<keyword evidence="1" id="KW-0028">Amino-acid biosynthesis</keyword>
<keyword evidence="5" id="KW-1185">Reference proteome</keyword>
<dbReference type="GO" id="GO:0016746">
    <property type="term" value="F:acyltransferase activity"/>
    <property type="evidence" value="ECO:0007669"/>
    <property type="project" value="UniProtKB-KW"/>
</dbReference>
<evidence type="ECO:0000256" key="3">
    <source>
        <dbReference type="ARBA" id="ARBA00023315"/>
    </source>
</evidence>
<organism evidence="4 5">
    <name type="scientific">Paenirhodobacter populi</name>
    <dbReference type="NCBI Taxonomy" id="2306993"/>
    <lineage>
        <taxon>Bacteria</taxon>
        <taxon>Pseudomonadati</taxon>
        <taxon>Pseudomonadota</taxon>
        <taxon>Alphaproteobacteria</taxon>
        <taxon>Rhodobacterales</taxon>
        <taxon>Rhodobacter group</taxon>
        <taxon>Paenirhodobacter</taxon>
    </lineage>
</organism>